<dbReference type="InterPro" id="IPR036237">
    <property type="entry name" value="Xyl_isomerase-like_sf"/>
</dbReference>
<dbReference type="Gene3D" id="3.20.20.150">
    <property type="entry name" value="Divalent-metal-dependent TIM barrel enzymes"/>
    <property type="match status" value="1"/>
</dbReference>
<dbReference type="PANTHER" id="PTHR12110:SF41">
    <property type="entry name" value="INOSOSE DEHYDRATASE"/>
    <property type="match status" value="1"/>
</dbReference>
<keyword evidence="2" id="KW-0456">Lyase</keyword>
<dbReference type="PANTHER" id="PTHR12110">
    <property type="entry name" value="HYDROXYPYRUVATE ISOMERASE"/>
    <property type="match status" value="1"/>
</dbReference>
<proteinExistence type="predicted"/>
<accession>A0A6J4UUV2</accession>
<dbReference type="GO" id="GO:0050114">
    <property type="term" value="F:myo-inosose-2 dehydratase activity"/>
    <property type="evidence" value="ECO:0007669"/>
    <property type="project" value="UniProtKB-EC"/>
</dbReference>
<feature type="domain" description="Xylose isomerase-like TIM barrel" evidence="1">
    <location>
        <begin position="31"/>
        <end position="308"/>
    </location>
</feature>
<evidence type="ECO:0000313" key="2">
    <source>
        <dbReference type="EMBL" id="CAA9561180.1"/>
    </source>
</evidence>
<sequence length="311" mass="34465">MTFRLGNAPCSWGTIEGTDTESARISYTRMLDELVEAGYAGTELGDYGFLPTDAAMLRWELKARDLTMLGAYVDVPLADPAALGEGRDRALTVARLLESVADLGDPHWQPYLVLADAHSRDLMRFQHAGRITPKMALGDVETKVFAENANEVARAVQRETGLGTLFHHHCAGFIETPDEIARFLSLTDPELIGLVFDTGHYLYGGGGCGSEAVLEGLERFWERIRYVHLKDLDPGLATRARQEGWDYNTAIGRGIFCELGRGRVPFEEVTKRLQNFGYRGWLTVEQDVLPGMGAPKESATRNRAFLRTLGL</sequence>
<evidence type="ECO:0000259" key="1">
    <source>
        <dbReference type="Pfam" id="PF01261"/>
    </source>
</evidence>
<dbReference type="AlphaFoldDB" id="A0A6J4UUV2"/>
<dbReference type="SUPFAM" id="SSF51658">
    <property type="entry name" value="Xylose isomerase-like"/>
    <property type="match status" value="1"/>
</dbReference>
<reference evidence="2" key="1">
    <citation type="submission" date="2020-02" db="EMBL/GenBank/DDBJ databases">
        <authorList>
            <person name="Meier V. D."/>
        </authorList>
    </citation>
    <scope>NUCLEOTIDE SEQUENCE</scope>
    <source>
        <strain evidence="2">AVDCRST_MAG86</strain>
    </source>
</reference>
<dbReference type="EMBL" id="CADCWP010000044">
    <property type="protein sequence ID" value="CAA9561180.1"/>
    <property type="molecule type" value="Genomic_DNA"/>
</dbReference>
<protein>
    <submittedName>
        <fullName evidence="2">Inosose dehydratase</fullName>
        <ecNumber evidence="2">4.2.1.44</ecNumber>
    </submittedName>
</protein>
<organism evidence="2">
    <name type="scientific">uncultured Truepera sp</name>
    <dbReference type="NCBI Taxonomy" id="543023"/>
    <lineage>
        <taxon>Bacteria</taxon>
        <taxon>Thermotogati</taxon>
        <taxon>Deinococcota</taxon>
        <taxon>Deinococci</taxon>
        <taxon>Trueperales</taxon>
        <taxon>Trueperaceae</taxon>
        <taxon>Truepera</taxon>
        <taxon>environmental samples</taxon>
    </lineage>
</organism>
<dbReference type="InterPro" id="IPR013022">
    <property type="entry name" value="Xyl_isomerase-like_TIM-brl"/>
</dbReference>
<name>A0A6J4UUV2_9DEIN</name>
<dbReference type="Pfam" id="PF01261">
    <property type="entry name" value="AP_endonuc_2"/>
    <property type="match status" value="1"/>
</dbReference>
<gene>
    <name evidence="2" type="ORF">AVDCRST_MAG86-640</name>
</gene>
<dbReference type="InterPro" id="IPR050312">
    <property type="entry name" value="IolE/XylAMocC-like"/>
</dbReference>
<dbReference type="EC" id="4.2.1.44" evidence="2"/>